<accession>A0ACC0Q440</accession>
<evidence type="ECO:0000313" key="1">
    <source>
        <dbReference type="EMBL" id="KAI8572034.1"/>
    </source>
</evidence>
<proteinExistence type="predicted"/>
<reference evidence="1" key="1">
    <citation type="submission" date="2022-02" db="EMBL/GenBank/DDBJ databases">
        <title>Plant Genome Project.</title>
        <authorList>
            <person name="Zhang R.-G."/>
        </authorList>
    </citation>
    <scope>NUCLEOTIDE SEQUENCE</scope>
    <source>
        <strain evidence="1">AT1</strain>
    </source>
</reference>
<protein>
    <submittedName>
        <fullName evidence="1">Uncharacterized protein</fullName>
    </submittedName>
</protein>
<evidence type="ECO:0000313" key="2">
    <source>
        <dbReference type="Proteomes" id="UP001062846"/>
    </source>
</evidence>
<dbReference type="Proteomes" id="UP001062846">
    <property type="component" value="Chromosome 1"/>
</dbReference>
<name>A0ACC0Q440_RHOML</name>
<organism evidence="1 2">
    <name type="scientific">Rhododendron molle</name>
    <name type="common">Chinese azalea</name>
    <name type="synonym">Azalea mollis</name>
    <dbReference type="NCBI Taxonomy" id="49168"/>
    <lineage>
        <taxon>Eukaryota</taxon>
        <taxon>Viridiplantae</taxon>
        <taxon>Streptophyta</taxon>
        <taxon>Embryophyta</taxon>
        <taxon>Tracheophyta</taxon>
        <taxon>Spermatophyta</taxon>
        <taxon>Magnoliopsida</taxon>
        <taxon>eudicotyledons</taxon>
        <taxon>Gunneridae</taxon>
        <taxon>Pentapetalae</taxon>
        <taxon>asterids</taxon>
        <taxon>Ericales</taxon>
        <taxon>Ericaceae</taxon>
        <taxon>Ericoideae</taxon>
        <taxon>Rhodoreae</taxon>
        <taxon>Rhododendron</taxon>
    </lineage>
</organism>
<keyword evidence="2" id="KW-1185">Reference proteome</keyword>
<comment type="caution">
    <text evidence="1">The sequence shown here is derived from an EMBL/GenBank/DDBJ whole genome shotgun (WGS) entry which is preliminary data.</text>
</comment>
<gene>
    <name evidence="1" type="ORF">RHMOL_Rhmol01G0167700</name>
</gene>
<dbReference type="EMBL" id="CM046388">
    <property type="protein sequence ID" value="KAI8572034.1"/>
    <property type="molecule type" value="Genomic_DNA"/>
</dbReference>
<sequence>MADLGTEEQVEEVVVEERVTAADEVKAYLACARPAFESGTYAPRLHLFEPTGMTGYAPARDDYPEDLLLRDRATHISYGWTTRTKDIYGHGGSGHSLKYFKELPRKVQELVEEAGFGPFIQLLMVVRVDRAVMTALAERWWDTTNTFHLCFGEVTVTPLDFAAFIGLRVGGEPIPFDPSTDLDDTALRWFLGRVPRHSGGVAEYGQFTAYWDHEPARSRVHLSYLAGLVDLRQAGRLDWGGVALCTLYCFLGAASRGVGDTIGGYWRVIELWAYEVLGMFPPENTCTNPHLLPCALAWGKEYRRAKERRGQVMTFRRWLDNITGVTVHWDRWARLEADFLPRSREVIRSRVLLECPLGWQWYLGDRVTRQSLGSPELIVPGPLPPRVQRTETHTRAELEQFTVPDTDLERYLWRTLDYATYKDRYLATSLGVERELEWRIAEAEARRARGEAGDEVGDEAGGETGARGRGSHSSRSRGRGARPPAGGRGTSSLGRGESSSQVPEAAEASTPVGLPMLDWVIGVRDPSGARAMLDIPRHSHGCDFLPWYNTTLFLSMLQMFLVHAYISLTFEPSCRCRENGLNRPLC</sequence>